<dbReference type="EMBL" id="JACHIE010000039">
    <property type="protein sequence ID" value="MBB6458807.1"/>
    <property type="molecule type" value="Genomic_DNA"/>
</dbReference>
<keyword evidence="2" id="KW-1185">Reference proteome</keyword>
<dbReference type="AlphaFoldDB" id="A0A841QLL7"/>
<gene>
    <name evidence="1" type="ORF">HNR55_003427</name>
</gene>
<organism evidence="1 2">
    <name type="scientific">Acetobacter lovaniensis</name>
    <dbReference type="NCBI Taxonomy" id="104100"/>
    <lineage>
        <taxon>Bacteria</taxon>
        <taxon>Pseudomonadati</taxon>
        <taxon>Pseudomonadota</taxon>
        <taxon>Alphaproteobacteria</taxon>
        <taxon>Acetobacterales</taxon>
        <taxon>Acetobacteraceae</taxon>
        <taxon>Acetobacter</taxon>
    </lineage>
</organism>
<evidence type="ECO:0000313" key="1">
    <source>
        <dbReference type="EMBL" id="MBB6458807.1"/>
    </source>
</evidence>
<evidence type="ECO:0000313" key="2">
    <source>
        <dbReference type="Proteomes" id="UP000578000"/>
    </source>
</evidence>
<sequence>MASNVLIDAAHANGQIVNDGFELFSIKINVELHAVNQGMPTSDKMFHSLQKVYLPMTIRSF</sequence>
<protein>
    <submittedName>
        <fullName evidence="1">Uncharacterized protein</fullName>
    </submittedName>
</protein>
<dbReference type="Proteomes" id="UP000578000">
    <property type="component" value="Unassembled WGS sequence"/>
</dbReference>
<reference evidence="1 2" key="1">
    <citation type="submission" date="2020-08" db="EMBL/GenBank/DDBJ databases">
        <title>Genomic Encyclopedia of Type Strains, Phase IV (KMG-IV): sequencing the most valuable type-strain genomes for metagenomic binning, comparative biology and taxonomic classification.</title>
        <authorList>
            <person name="Goeker M."/>
        </authorList>
    </citation>
    <scope>NUCLEOTIDE SEQUENCE [LARGE SCALE GENOMIC DNA]</scope>
    <source>
        <strain evidence="1 2">DSM 4491</strain>
    </source>
</reference>
<name>A0A841QLL7_9PROT</name>
<accession>A0A841QLL7</accession>
<proteinExistence type="predicted"/>
<comment type="caution">
    <text evidence="1">The sequence shown here is derived from an EMBL/GenBank/DDBJ whole genome shotgun (WGS) entry which is preliminary data.</text>
</comment>